<dbReference type="HAMAP" id="MF_00727">
    <property type="entry name" value="Tgl"/>
    <property type="match status" value="1"/>
</dbReference>
<dbReference type="GO" id="GO:0003810">
    <property type="term" value="F:protein-glutamine gamma-glutamyltransferase activity"/>
    <property type="evidence" value="ECO:0007669"/>
    <property type="project" value="UniProtKB-EC"/>
</dbReference>
<proteinExistence type="inferred from homology"/>
<reference evidence="3 4" key="1">
    <citation type="submission" date="2023-03" db="EMBL/GenBank/DDBJ databases">
        <title>Bacillus Genome Sequencing.</title>
        <authorList>
            <person name="Dunlap C."/>
        </authorList>
    </citation>
    <scope>NUCLEOTIDE SEQUENCE [LARGE SCALE GENOMIC DNA]</scope>
    <source>
        <strain evidence="3 4">NRS-52</strain>
    </source>
</reference>
<dbReference type="InterPro" id="IPR020916">
    <property type="entry name" value="Gln_gamma-glutamylTfrase_bac"/>
</dbReference>
<evidence type="ECO:0000313" key="3">
    <source>
        <dbReference type="EMBL" id="MED5019367.1"/>
    </source>
</evidence>
<organism evidence="3 4">
    <name type="scientific">Paenibacillus chibensis</name>
    <dbReference type="NCBI Taxonomy" id="59846"/>
    <lineage>
        <taxon>Bacteria</taxon>
        <taxon>Bacillati</taxon>
        <taxon>Bacillota</taxon>
        <taxon>Bacilli</taxon>
        <taxon>Bacillales</taxon>
        <taxon>Paenibacillaceae</taxon>
        <taxon>Paenibacillus</taxon>
    </lineage>
</organism>
<gene>
    <name evidence="3" type="ORF">P9847_18860</name>
</gene>
<keyword evidence="4" id="KW-1185">Reference proteome</keyword>
<sequence>MKQTLIRIGDQEAVLEVGSWPALWQKIYLSKKNSPALYRYVSLGHLKFELKLRTAIVEAAKALRRSGVQFETFERSHCNGHYWNLNSKGGFELRRDVTPAEGIRDIFANGSLYGFECATAIVIVLYKGVLDSIQETDFNRMFADLLLYDWHYDSDLRLIEKQGAPQSFPGDVLYFKNPDVNPEQIEWQGENTIKLEEDLYYGHGIGIVSSREIISKLNRHRIPGSMVSAYLTDQVIYPDFLYLSQFEAGSSEVNPEVMQQAFAVDGGITSQIGRRRYLLA</sequence>
<protein>
    <submittedName>
        <fullName evidence="3">Protein-glutamine gamma-glutamyltransferase</fullName>
        <ecNumber evidence="3">2.3.2.13</ecNumber>
    </submittedName>
</protein>
<dbReference type="EMBL" id="JARTLD010000048">
    <property type="protein sequence ID" value="MED5019367.1"/>
    <property type="molecule type" value="Genomic_DNA"/>
</dbReference>
<keyword evidence="2" id="KW-0749">Sporulation</keyword>
<comment type="caution">
    <text evidence="3">The sequence shown here is derived from an EMBL/GenBank/DDBJ whole genome shotgun (WGS) entry which is preliminary data.</text>
</comment>
<dbReference type="Proteomes" id="UP001343257">
    <property type="component" value="Unassembled WGS sequence"/>
</dbReference>
<keyword evidence="1 3" id="KW-0808">Transferase</keyword>
<accession>A0ABU6PWV1</accession>
<dbReference type="EC" id="2.3.2.13" evidence="3"/>
<name>A0ABU6PWV1_9BACL</name>
<dbReference type="RefSeq" id="WP_328280291.1">
    <property type="nucleotide sequence ID" value="NZ_JARTLD010000048.1"/>
</dbReference>
<dbReference type="NCBIfam" id="NF002869">
    <property type="entry name" value="PRK03187.1"/>
    <property type="match status" value="1"/>
</dbReference>
<evidence type="ECO:0000313" key="4">
    <source>
        <dbReference type="Proteomes" id="UP001343257"/>
    </source>
</evidence>
<evidence type="ECO:0000256" key="1">
    <source>
        <dbReference type="ARBA" id="ARBA00022679"/>
    </source>
</evidence>
<dbReference type="Pfam" id="PF20085">
    <property type="entry name" value="TGL"/>
    <property type="match status" value="1"/>
</dbReference>
<evidence type="ECO:0000256" key="2">
    <source>
        <dbReference type="ARBA" id="ARBA00022969"/>
    </source>
</evidence>
<keyword evidence="3" id="KW-0012">Acyltransferase</keyword>